<protein>
    <recommendedName>
        <fullName evidence="7">Purine nucleoside phosphorylase</fullName>
        <ecNumber evidence="7">2.4.2.1</ecNumber>
    </recommendedName>
    <alternativeName>
        <fullName evidence="7">Inosine-guanosine phosphorylase</fullName>
    </alternativeName>
</protein>
<evidence type="ECO:0000313" key="11">
    <source>
        <dbReference type="Proteomes" id="UP000178086"/>
    </source>
</evidence>
<dbReference type="NCBIfam" id="TIGR01700">
    <property type="entry name" value="PNPH"/>
    <property type="match status" value="1"/>
</dbReference>
<evidence type="ECO:0000256" key="6">
    <source>
        <dbReference type="ARBA" id="ARBA00048556"/>
    </source>
</evidence>
<feature type="binding site" evidence="8">
    <location>
        <begin position="85"/>
        <end position="87"/>
    </location>
    <ligand>
        <name>phosphate</name>
        <dbReference type="ChEBI" id="CHEBI:43474"/>
    </ligand>
</feature>
<comment type="similarity">
    <text evidence="3 7">Belongs to the PNP/MTAP phosphorylase family.</text>
</comment>
<dbReference type="AlphaFoldDB" id="A0A1F2UFZ0"/>
<dbReference type="GO" id="GO:0009116">
    <property type="term" value="P:nucleoside metabolic process"/>
    <property type="evidence" value="ECO:0007669"/>
    <property type="project" value="InterPro"/>
</dbReference>
<feature type="binding site" evidence="8">
    <location>
        <position position="117"/>
    </location>
    <ligand>
        <name>phosphate</name>
        <dbReference type="ChEBI" id="CHEBI:43474"/>
    </ligand>
</feature>
<feature type="binding site" evidence="8">
    <location>
        <position position="238"/>
    </location>
    <ligand>
        <name>a purine D-ribonucleoside</name>
        <dbReference type="ChEBI" id="CHEBI:142355"/>
    </ligand>
</feature>
<evidence type="ECO:0000256" key="8">
    <source>
        <dbReference type="PIRSR" id="PIRSR000477-2"/>
    </source>
</evidence>
<comment type="caution">
    <text evidence="10">The sequence shown here is derived from an EMBL/GenBank/DDBJ whole genome shotgun (WGS) entry which is preliminary data.</text>
</comment>
<keyword evidence="4 7" id="KW-0328">Glycosyltransferase</keyword>
<name>A0A1F2UFZ0_9ACTN</name>
<evidence type="ECO:0000256" key="3">
    <source>
        <dbReference type="ARBA" id="ARBA00006751"/>
    </source>
</evidence>
<dbReference type="Proteomes" id="UP000178086">
    <property type="component" value="Unassembled WGS sequence"/>
</dbReference>
<dbReference type="Pfam" id="PF01048">
    <property type="entry name" value="PNP_UDP_1"/>
    <property type="match status" value="1"/>
</dbReference>
<keyword evidence="5 7" id="KW-0808">Transferase</keyword>
<dbReference type="UniPathway" id="UPA00606"/>
<evidence type="ECO:0000256" key="5">
    <source>
        <dbReference type="ARBA" id="ARBA00022679"/>
    </source>
</evidence>
<sequence>MELVEQLRRNLKETLRFIKERVAGTVDIGIILGSGLGGLVDEVENAKSFAYDELPHFPRPTTEGHFGNLVIGTLAGKRVAVMQGRFHYYEGYTSAGISYPVRVLHGLGVKTMIVTCAAGGLNRDFSQGDIMAIRDHINMMPANPLVGANDNEIGPRFLDMTEAYKSEYLTLAHRVSEAEGIPLKEGVYVGLLGPAYETPAEIKYYSTMADAVGMSTVPEVLIARHAGLDVLGFAVITNVSGGQHKVSHEEVITAAQKSSESLIRLIIKVLEKM</sequence>
<feature type="domain" description="Nucleoside phosphorylase" evidence="9">
    <location>
        <begin position="27"/>
        <end position="270"/>
    </location>
</feature>
<dbReference type="GO" id="GO:0005737">
    <property type="term" value="C:cytoplasm"/>
    <property type="evidence" value="ECO:0007669"/>
    <property type="project" value="TreeGrafter"/>
</dbReference>
<feature type="binding site" evidence="8">
    <location>
        <position position="197"/>
    </location>
    <ligand>
        <name>a purine D-ribonucleoside</name>
        <dbReference type="ChEBI" id="CHEBI:142355"/>
    </ligand>
</feature>
<feature type="binding site" evidence="8">
    <location>
        <position position="34"/>
    </location>
    <ligand>
        <name>phosphate</name>
        <dbReference type="ChEBI" id="CHEBI:43474"/>
    </ligand>
</feature>
<dbReference type="PIRSF" id="PIRSF000477">
    <property type="entry name" value="PurNPase"/>
    <property type="match status" value="1"/>
</dbReference>
<dbReference type="EC" id="2.4.2.1" evidence="7"/>
<dbReference type="InterPro" id="IPR011268">
    <property type="entry name" value="Purine_phosphorylase"/>
</dbReference>
<feature type="binding site" evidence="8">
    <location>
        <position position="215"/>
    </location>
    <ligand>
        <name>phosphate</name>
        <dbReference type="ChEBI" id="CHEBI:43474"/>
    </ligand>
</feature>
<comment type="catalytic activity">
    <reaction evidence="6">
        <text>a purine 2'-deoxy-D-ribonucleoside + phosphate = a purine nucleobase + 2-deoxy-alpha-D-ribose 1-phosphate</text>
        <dbReference type="Rhea" id="RHEA:36431"/>
        <dbReference type="ChEBI" id="CHEBI:26386"/>
        <dbReference type="ChEBI" id="CHEBI:43474"/>
        <dbReference type="ChEBI" id="CHEBI:57259"/>
        <dbReference type="ChEBI" id="CHEBI:142361"/>
        <dbReference type="EC" id="2.4.2.1"/>
    </reaction>
</comment>
<dbReference type="InterPro" id="IPR000845">
    <property type="entry name" value="Nucleoside_phosphorylase_d"/>
</dbReference>
<evidence type="ECO:0000256" key="2">
    <source>
        <dbReference type="ARBA" id="ARBA00005058"/>
    </source>
</evidence>
<evidence type="ECO:0000256" key="7">
    <source>
        <dbReference type="PIRNR" id="PIRNR000477"/>
    </source>
</evidence>
<dbReference type="InterPro" id="IPR035994">
    <property type="entry name" value="Nucleoside_phosphorylase_sf"/>
</dbReference>
<comment type="function">
    <text evidence="1">The purine nucleoside phosphorylases catalyze the phosphorolytic breakdown of the N-glycosidic bond in the beta-(deoxy)ribonucleoside molecules, with the formation of the corresponding free purine bases and pentose-1-phosphate. Cleaves guanosine, inosine, 2'-deoxyguanosine and 2'-deoxyinosine.</text>
</comment>
<organism evidence="10 11">
    <name type="scientific">Candidatus Aquicultor primus</name>
    <dbReference type="NCBI Taxonomy" id="1797195"/>
    <lineage>
        <taxon>Bacteria</taxon>
        <taxon>Bacillati</taxon>
        <taxon>Actinomycetota</taxon>
        <taxon>Candidatus Aquicultoria</taxon>
        <taxon>Candidatus Aquicultorales</taxon>
        <taxon>Candidatus Aquicultoraceae</taxon>
        <taxon>Candidatus Aquicultor</taxon>
    </lineage>
</organism>
<dbReference type="SUPFAM" id="SSF53167">
    <property type="entry name" value="Purine and uridine phosphorylases"/>
    <property type="match status" value="1"/>
</dbReference>
<dbReference type="NCBIfam" id="TIGR01697">
    <property type="entry name" value="PNPH-PUNA-XAPA"/>
    <property type="match status" value="1"/>
</dbReference>
<comment type="pathway">
    <text evidence="2 7">Purine metabolism; purine nucleoside salvage.</text>
</comment>
<gene>
    <name evidence="10" type="ORF">A2074_04210</name>
</gene>
<evidence type="ECO:0000313" key="10">
    <source>
        <dbReference type="EMBL" id="OFW31942.1"/>
    </source>
</evidence>
<dbReference type="Gene3D" id="3.40.50.1580">
    <property type="entry name" value="Nucleoside phosphorylase domain"/>
    <property type="match status" value="1"/>
</dbReference>
<dbReference type="GO" id="GO:0004731">
    <property type="term" value="F:purine-nucleoside phosphorylase activity"/>
    <property type="evidence" value="ECO:0007669"/>
    <property type="project" value="UniProtKB-EC"/>
</dbReference>
<dbReference type="EMBL" id="MELI01000108">
    <property type="protein sequence ID" value="OFW31942.1"/>
    <property type="molecule type" value="Genomic_DNA"/>
</dbReference>
<dbReference type="CDD" id="cd09009">
    <property type="entry name" value="PNP-EcPNPII_like"/>
    <property type="match status" value="1"/>
</dbReference>
<accession>A0A1F2UFZ0</accession>
<evidence type="ECO:0000256" key="4">
    <source>
        <dbReference type="ARBA" id="ARBA00022676"/>
    </source>
</evidence>
<evidence type="ECO:0000256" key="1">
    <source>
        <dbReference type="ARBA" id="ARBA00002678"/>
    </source>
</evidence>
<dbReference type="PANTHER" id="PTHR11904">
    <property type="entry name" value="METHYLTHIOADENOSINE/PURINE NUCLEOSIDE PHOSPHORYLASE"/>
    <property type="match status" value="1"/>
</dbReference>
<feature type="binding site" evidence="8">
    <location>
        <position position="65"/>
    </location>
    <ligand>
        <name>phosphate</name>
        <dbReference type="ChEBI" id="CHEBI:43474"/>
    </ligand>
</feature>
<dbReference type="InterPro" id="IPR011270">
    <property type="entry name" value="Pur_Nuc_Pase_Ino/Guo-sp"/>
</dbReference>
<dbReference type="NCBIfam" id="NF006054">
    <property type="entry name" value="PRK08202.1"/>
    <property type="match status" value="1"/>
</dbReference>
<evidence type="ECO:0000259" key="9">
    <source>
        <dbReference type="Pfam" id="PF01048"/>
    </source>
</evidence>
<dbReference type="PANTHER" id="PTHR11904:SF9">
    <property type="entry name" value="PURINE NUCLEOSIDE PHOSPHORYLASE-RELATED"/>
    <property type="match status" value="1"/>
</dbReference>
<reference evidence="10 11" key="1">
    <citation type="journal article" date="2016" name="Nat. Commun.">
        <title>Thousands of microbial genomes shed light on interconnected biogeochemical processes in an aquifer system.</title>
        <authorList>
            <person name="Anantharaman K."/>
            <person name="Brown C.T."/>
            <person name="Hug L.A."/>
            <person name="Sharon I."/>
            <person name="Castelle C.J."/>
            <person name="Probst A.J."/>
            <person name="Thomas B.C."/>
            <person name="Singh A."/>
            <person name="Wilkins M.J."/>
            <person name="Karaoz U."/>
            <person name="Brodie E.L."/>
            <person name="Williams K.H."/>
            <person name="Hubbard S.S."/>
            <person name="Banfield J.F."/>
        </authorList>
    </citation>
    <scope>NUCLEOTIDE SEQUENCE [LARGE SCALE GENOMIC DNA]</scope>
</reference>
<proteinExistence type="inferred from homology"/>